<sequence>MKYINGLYLSLVIIYFVQLASMTIFDDSYSGIATYISLGVFIIGTAFFINAKRLKVNEKE</sequence>
<keyword evidence="1" id="KW-1133">Transmembrane helix</keyword>
<name>A0ABU5C3N7_9BACI</name>
<protein>
    <submittedName>
        <fullName evidence="2">Uncharacterized protein</fullName>
    </submittedName>
</protein>
<organism evidence="2 3">
    <name type="scientific">Tigheibacillus halophilus</name>
    <dbReference type="NCBI Taxonomy" id="361280"/>
    <lineage>
        <taxon>Bacteria</taxon>
        <taxon>Bacillati</taxon>
        <taxon>Bacillota</taxon>
        <taxon>Bacilli</taxon>
        <taxon>Bacillales</taxon>
        <taxon>Bacillaceae</taxon>
        <taxon>Tigheibacillus</taxon>
    </lineage>
</organism>
<dbReference type="Proteomes" id="UP001281447">
    <property type="component" value="Unassembled WGS sequence"/>
</dbReference>
<keyword evidence="1" id="KW-0472">Membrane</keyword>
<dbReference type="EMBL" id="JAWDIP010000003">
    <property type="protein sequence ID" value="MDY0393935.1"/>
    <property type="molecule type" value="Genomic_DNA"/>
</dbReference>
<feature type="transmembrane region" description="Helical" evidence="1">
    <location>
        <begin position="7"/>
        <end position="25"/>
    </location>
</feature>
<evidence type="ECO:0000256" key="1">
    <source>
        <dbReference type="SAM" id="Phobius"/>
    </source>
</evidence>
<keyword evidence="3" id="KW-1185">Reference proteome</keyword>
<comment type="caution">
    <text evidence="2">The sequence shown here is derived from an EMBL/GenBank/DDBJ whole genome shotgun (WGS) entry which is preliminary data.</text>
</comment>
<keyword evidence="1" id="KW-0812">Transmembrane</keyword>
<gene>
    <name evidence="2" type="ORF">RWE15_04975</name>
</gene>
<evidence type="ECO:0000313" key="2">
    <source>
        <dbReference type="EMBL" id="MDY0393935.1"/>
    </source>
</evidence>
<accession>A0ABU5C3N7</accession>
<proteinExistence type="predicted"/>
<dbReference type="RefSeq" id="WP_390357335.1">
    <property type="nucleotide sequence ID" value="NZ_JBHUIZ010000015.1"/>
</dbReference>
<reference evidence="2 3" key="1">
    <citation type="submission" date="2023-10" db="EMBL/GenBank/DDBJ databases">
        <title>Virgibacillus halophilus 5B73C genome.</title>
        <authorList>
            <person name="Miliotis G."/>
            <person name="Sengupta P."/>
            <person name="Hameed A."/>
            <person name="Chuvochina M."/>
            <person name="Mcdonagh F."/>
            <person name="Simpson A.C."/>
            <person name="Singh N.K."/>
            <person name="Rekha P.D."/>
            <person name="Raman K."/>
            <person name="Hugenholtz P."/>
            <person name="Venkateswaran K."/>
        </authorList>
    </citation>
    <scope>NUCLEOTIDE SEQUENCE [LARGE SCALE GENOMIC DNA]</scope>
    <source>
        <strain evidence="2 3">5B73C</strain>
    </source>
</reference>
<evidence type="ECO:0000313" key="3">
    <source>
        <dbReference type="Proteomes" id="UP001281447"/>
    </source>
</evidence>
<feature type="transmembrane region" description="Helical" evidence="1">
    <location>
        <begin position="31"/>
        <end position="51"/>
    </location>
</feature>